<dbReference type="NCBIfam" id="TIGR00966">
    <property type="entry name" value="transloc_SecF"/>
    <property type="match status" value="1"/>
</dbReference>
<keyword evidence="14" id="KW-1185">Reference proteome</keyword>
<proteinExistence type="inferred from homology"/>
<keyword evidence="5 9" id="KW-0653">Protein transport</keyword>
<dbReference type="Pfam" id="PF22599">
    <property type="entry name" value="SecDF_P1_head"/>
    <property type="match status" value="1"/>
</dbReference>
<keyword evidence="7 9" id="KW-0811">Translocation</keyword>
<dbReference type="Gene3D" id="1.20.1640.10">
    <property type="entry name" value="Multidrug efflux transporter AcrB transmembrane domain"/>
    <property type="match status" value="2"/>
</dbReference>
<evidence type="ECO:0000256" key="1">
    <source>
        <dbReference type="ARBA" id="ARBA00004651"/>
    </source>
</evidence>
<comment type="similarity">
    <text evidence="10">Belongs to the SecD/SecF family. SecF subfamily.</text>
</comment>
<evidence type="ECO:0000256" key="3">
    <source>
        <dbReference type="ARBA" id="ARBA00022475"/>
    </source>
</evidence>
<dbReference type="Pfam" id="PF02355">
    <property type="entry name" value="SecD_SecF_C"/>
    <property type="match status" value="2"/>
</dbReference>
<comment type="caution">
    <text evidence="9">Lacks conserved residue(s) required for the propagation of feature annotation.</text>
</comment>
<protein>
    <recommendedName>
        <fullName evidence="9 10">Multifunctional fusion protein</fullName>
    </recommendedName>
    <domain>
        <recommendedName>
            <fullName evidence="9">Protein translocase subunit SecD</fullName>
        </recommendedName>
    </domain>
    <domain>
        <recommendedName>
            <fullName evidence="10">Protein-export membrane protein SecF</fullName>
        </recommendedName>
    </domain>
</protein>
<dbReference type="AlphaFoldDB" id="A0A4U8Q752"/>
<evidence type="ECO:0000256" key="5">
    <source>
        <dbReference type="ARBA" id="ARBA00022927"/>
    </source>
</evidence>
<dbReference type="InterPro" id="IPR048634">
    <property type="entry name" value="SecD_SecF_C"/>
</dbReference>
<feature type="transmembrane region" description="Helical" evidence="9">
    <location>
        <begin position="551"/>
        <end position="568"/>
    </location>
</feature>
<feature type="domain" description="Protein export membrane protein SecD/SecF C-terminal" evidence="11">
    <location>
        <begin position="225"/>
        <end position="393"/>
    </location>
</feature>
<dbReference type="RefSeq" id="WP_138002504.1">
    <property type="nucleotide sequence ID" value="NZ_QGQD01000048.1"/>
</dbReference>
<evidence type="ECO:0000259" key="11">
    <source>
        <dbReference type="Pfam" id="PF02355"/>
    </source>
</evidence>
<dbReference type="InterPro" id="IPR005791">
    <property type="entry name" value="SecD"/>
</dbReference>
<feature type="transmembrane region" description="Helical" evidence="9">
    <location>
        <begin position="422"/>
        <end position="442"/>
    </location>
</feature>
<evidence type="ECO:0000256" key="6">
    <source>
        <dbReference type="ARBA" id="ARBA00022989"/>
    </source>
</evidence>
<feature type="domain" description="SecDF P1 head subdomain" evidence="12">
    <location>
        <begin position="123"/>
        <end position="223"/>
    </location>
</feature>
<evidence type="ECO:0000256" key="7">
    <source>
        <dbReference type="ARBA" id="ARBA00023010"/>
    </source>
</evidence>
<evidence type="ECO:0000256" key="4">
    <source>
        <dbReference type="ARBA" id="ARBA00022692"/>
    </source>
</evidence>
<dbReference type="PRINTS" id="PR01755">
    <property type="entry name" value="SECFTRNLCASE"/>
</dbReference>
<feature type="transmembrane region" description="Helical" evidence="9">
    <location>
        <begin position="575"/>
        <end position="597"/>
    </location>
</feature>
<dbReference type="InterPro" id="IPR005665">
    <property type="entry name" value="SecF_bac"/>
</dbReference>
<dbReference type="PANTHER" id="PTHR30081:SF1">
    <property type="entry name" value="PROTEIN TRANSLOCASE SUBUNIT SECD"/>
    <property type="match status" value="1"/>
</dbReference>
<feature type="transmembrane region" description="Helical" evidence="9">
    <location>
        <begin position="274"/>
        <end position="290"/>
    </location>
</feature>
<feature type="transmembrane region" description="Helical" evidence="9">
    <location>
        <begin position="374"/>
        <end position="401"/>
    </location>
</feature>
<dbReference type="NCBIfam" id="TIGR00916">
    <property type="entry name" value="2A0604s01"/>
    <property type="match status" value="2"/>
</dbReference>
<dbReference type="PANTHER" id="PTHR30081">
    <property type="entry name" value="PROTEIN-EXPORT MEMBRANE PROTEIN SEC"/>
    <property type="match status" value="1"/>
</dbReference>
<dbReference type="InterPro" id="IPR022645">
    <property type="entry name" value="SecD/SecF_bac"/>
</dbReference>
<keyword evidence="4 9" id="KW-0812">Transmembrane</keyword>
<dbReference type="GO" id="GO:0015450">
    <property type="term" value="F:protein-transporting ATPase activity"/>
    <property type="evidence" value="ECO:0007669"/>
    <property type="project" value="InterPro"/>
</dbReference>
<comment type="caution">
    <text evidence="13">The sequence shown here is derived from an EMBL/GenBank/DDBJ whole genome shotgun (WGS) entry which is preliminary data.</text>
</comment>
<dbReference type="STRING" id="180332.GCA_000797495_01684"/>
<keyword evidence="6 9" id="KW-1133">Transmembrane helix</keyword>
<name>A0A4U8Q752_9FIRM</name>
<comment type="similarity">
    <text evidence="9">Belongs to the SecD/SecF family. SecD subfamily.</text>
</comment>
<comment type="subunit">
    <text evidence="9">Forms a complex with SecF. Part of the essential Sec protein translocation apparatus which comprises SecA, SecYEG and auxiliary proteins SecDF. Other proteins may also be involved.</text>
</comment>
<dbReference type="InterPro" id="IPR022813">
    <property type="entry name" value="SecD/SecF_arch_bac"/>
</dbReference>
<dbReference type="EMBL" id="QGQD01000048">
    <property type="protein sequence ID" value="TLD00742.1"/>
    <property type="molecule type" value="Genomic_DNA"/>
</dbReference>
<dbReference type="HAMAP" id="MF_01463_B">
    <property type="entry name" value="SecD_B"/>
    <property type="match status" value="1"/>
</dbReference>
<dbReference type="HAMAP" id="MF_01464_B">
    <property type="entry name" value="SecF_B"/>
    <property type="match status" value="1"/>
</dbReference>
<dbReference type="Gene3D" id="3.30.1360.200">
    <property type="match status" value="1"/>
</dbReference>
<keyword evidence="8 9" id="KW-0472">Membrane</keyword>
<feature type="transmembrane region" description="Helical" evidence="9">
    <location>
        <begin position="603"/>
        <end position="624"/>
    </location>
</feature>
<sequence length="715" mass="76594" precursor="true">MNKQKAIIVVVAMTILLGLLAFTTAVGFGPTGTGSARNIKTGLDLSGGVSITYQAVGDETPSEEDMKDTIYKLQQRVSQYSTEAQVYQEGSDRINIEIPGVTDANKILEELGKPGSLQFELTDGSVVLNGTDVDSAEARVQNDEMGNKEYVVELLLTKEGTTKFADATAANVGKQIKIVYDGNVISAPKVNEAITGGKAYISGMADQEEAETLASSIRIGSLSLELEELRSNVVGAQLGEEAISSSLIAGAIGLAVVIIFMIVVYLLPGIVAGISLLIYTGLMLLCLNAFDLTLTLPGIAGIILSIGMAVDANVIIYARIREEVAAGKSVKSAIKSGFQKAFSAIIDGNITTLIAAAVLGLMGTGSVQGFAQTLALGIVLSMFTALVISRLIINAFFTLGLKGEKLYGKQKARKTINFLSKKNIFFIISIVLIVVGPASMIFNSTQGNKSLNYSLEFMGGTSTNVTFNEDLSISDIDSKVKPVVQGVTKDANIQTQKVSGTNQVIIKTRELNLDERQELSDALNKDFDVDTTLITAESISSTVSSEMRTDAIVAVVVATICMLIYIWFRFKDLRFATSAVVALLHDVLVVLAFYALARVSVGNTFIACMLTIVGYSINATIVIFDRIRENMAAMKNKDNIAEVVNVSITQTLTRSIYTSLTTFIMIAVLFVMGVSSIREFALPLMVGIVCGAYSSVCITGALWYVFKTKIKTKKK</sequence>
<evidence type="ECO:0000259" key="12">
    <source>
        <dbReference type="Pfam" id="PF22599"/>
    </source>
</evidence>
<accession>A0A4U8Q752</accession>
<dbReference type="NCBIfam" id="TIGR01129">
    <property type="entry name" value="secD"/>
    <property type="match status" value="1"/>
</dbReference>
<keyword evidence="2 9" id="KW-0813">Transport</keyword>
<feature type="transmembrane region" description="Helical" evidence="9">
    <location>
        <begin position="656"/>
        <end position="674"/>
    </location>
</feature>
<dbReference type="InterPro" id="IPR055344">
    <property type="entry name" value="SecD_SecF_C_bact"/>
</dbReference>
<comment type="subunit">
    <text evidence="10">Forms a complex with SecD. Part of the essential Sec protein translocation apparatus which comprises SecA, SecYEG and auxiliary proteins SecDF. Other proteins may also be involved.</text>
</comment>
<evidence type="ECO:0000256" key="9">
    <source>
        <dbReference type="HAMAP-Rule" id="MF_01463"/>
    </source>
</evidence>
<evidence type="ECO:0000256" key="8">
    <source>
        <dbReference type="ARBA" id="ARBA00023136"/>
    </source>
</evidence>
<dbReference type="GO" id="GO:0043952">
    <property type="term" value="P:protein transport by the Sec complex"/>
    <property type="evidence" value="ECO:0007669"/>
    <property type="project" value="UniProtKB-UniRule"/>
</dbReference>
<gene>
    <name evidence="9" type="primary">secD</name>
    <name evidence="10" type="synonym">secF</name>
    <name evidence="13" type="ORF">DSM106044_02390</name>
</gene>
<evidence type="ECO:0000313" key="13">
    <source>
        <dbReference type="EMBL" id="TLD00742.1"/>
    </source>
</evidence>
<feature type="transmembrane region" description="Helical" evidence="9">
    <location>
        <begin position="296"/>
        <end position="320"/>
    </location>
</feature>
<comment type="subcellular location">
    <subcellularLocation>
        <location evidence="1 9">Cell membrane</location>
        <topology evidence="1 9">Multi-pass membrane protein</topology>
    </subcellularLocation>
</comment>
<dbReference type="InterPro" id="IPR054384">
    <property type="entry name" value="SecDF_P1_head"/>
</dbReference>
<evidence type="ECO:0000313" key="14">
    <source>
        <dbReference type="Proteomes" id="UP000306509"/>
    </source>
</evidence>
<dbReference type="Proteomes" id="UP000306509">
    <property type="component" value="Unassembled WGS sequence"/>
</dbReference>
<evidence type="ECO:0000256" key="2">
    <source>
        <dbReference type="ARBA" id="ARBA00022448"/>
    </source>
</evidence>
<evidence type="ECO:0000256" key="10">
    <source>
        <dbReference type="HAMAP-Rule" id="MF_01464"/>
    </source>
</evidence>
<dbReference type="GO" id="GO:0006605">
    <property type="term" value="P:protein targeting"/>
    <property type="evidence" value="ECO:0007669"/>
    <property type="project" value="UniProtKB-UniRule"/>
</dbReference>
<dbReference type="GO" id="GO:0065002">
    <property type="term" value="P:intracellular protein transmembrane transport"/>
    <property type="evidence" value="ECO:0007669"/>
    <property type="project" value="UniProtKB-UniRule"/>
</dbReference>
<feature type="transmembrane region" description="Helical" evidence="9">
    <location>
        <begin position="680"/>
        <end position="706"/>
    </location>
</feature>
<feature type="transmembrane region" description="Helical" evidence="9">
    <location>
        <begin position="341"/>
        <end position="362"/>
    </location>
</feature>
<keyword evidence="3 9" id="KW-1003">Cell membrane</keyword>
<organism evidence="13 14">
    <name type="scientific">Robinsoniella peoriensis</name>
    <dbReference type="NCBI Taxonomy" id="180332"/>
    <lineage>
        <taxon>Bacteria</taxon>
        <taxon>Bacillati</taxon>
        <taxon>Bacillota</taxon>
        <taxon>Clostridia</taxon>
        <taxon>Lachnospirales</taxon>
        <taxon>Lachnospiraceae</taxon>
        <taxon>Robinsoniella</taxon>
    </lineage>
</organism>
<feature type="transmembrane region" description="Helical" evidence="9">
    <location>
        <begin position="247"/>
        <end position="267"/>
    </location>
</feature>
<dbReference type="GO" id="GO:0005886">
    <property type="term" value="C:plasma membrane"/>
    <property type="evidence" value="ECO:0007669"/>
    <property type="project" value="UniProtKB-SubCell"/>
</dbReference>
<reference evidence="13 14" key="1">
    <citation type="journal article" date="2019" name="Anaerobe">
        <title>Detection of Robinsoniella peoriensis in multiple bone samples of a trauma patient.</title>
        <authorList>
            <person name="Schrottner P."/>
            <person name="Hartwich K."/>
            <person name="Bunk B."/>
            <person name="Schober I."/>
            <person name="Helbig S."/>
            <person name="Rudolph W.W."/>
            <person name="Gunzer F."/>
        </authorList>
    </citation>
    <scope>NUCLEOTIDE SEQUENCE [LARGE SCALE GENOMIC DNA]</scope>
    <source>
        <strain evidence="13 14">DSM 106044</strain>
    </source>
</reference>
<dbReference type="FunFam" id="1.20.1640.10:FF:000004">
    <property type="entry name" value="Protein translocase subunit SecD"/>
    <property type="match status" value="1"/>
</dbReference>
<dbReference type="SUPFAM" id="SSF82866">
    <property type="entry name" value="Multidrug efflux transporter AcrB transmembrane domain"/>
    <property type="match status" value="2"/>
</dbReference>
<comment type="function">
    <text evidence="9">Part of the Sec protein translocase complex. Interacts with the SecYEG preprotein conducting channel. SecDF uses the proton motive force (PMF) to complete protein translocation after the ATP-dependent function of SecA.</text>
</comment>
<feature type="domain" description="Protein export membrane protein SecD/SecF C-terminal" evidence="11">
    <location>
        <begin position="522"/>
        <end position="708"/>
    </location>
</feature>